<feature type="domain" description="HTH cro/C1-type" evidence="2">
    <location>
        <begin position="7"/>
        <end position="61"/>
    </location>
</feature>
<dbReference type="AlphaFoldDB" id="A0A255I6D5"/>
<evidence type="ECO:0000313" key="3">
    <source>
        <dbReference type="EMBL" id="PXV91196.1"/>
    </source>
</evidence>
<accession>A0A255I6D5</accession>
<dbReference type="SMART" id="SM00530">
    <property type="entry name" value="HTH_XRE"/>
    <property type="match status" value="1"/>
</dbReference>
<dbReference type="SUPFAM" id="SSF47413">
    <property type="entry name" value="lambda repressor-like DNA-binding domains"/>
    <property type="match status" value="1"/>
</dbReference>
<reference evidence="3 6" key="2">
    <citation type="submission" date="2018-05" db="EMBL/GenBank/DDBJ databases">
        <title>Genomic Encyclopedia of Type Strains, Phase IV (KMG-IV): sequencing the most valuable type-strain genomes for metagenomic binning, comparative biology and taxonomic classification.</title>
        <authorList>
            <person name="Goeker M."/>
        </authorList>
    </citation>
    <scope>NUCLEOTIDE SEQUENCE [LARGE SCALE GENOMIC DNA]</scope>
    <source>
        <strain evidence="3 6">DSM 28816</strain>
    </source>
</reference>
<reference evidence="4 5" key="1">
    <citation type="journal article" date="2017" name="Genome Announc.">
        <title>Draft Genome Sequence of a Sporulating and Motile Strain of Lachnotalea glycerini Isolated from Water in Quebec City, Canada.</title>
        <authorList>
            <person name="Maheux A.F."/>
            <person name="Boudreau D.K."/>
            <person name="Berube E."/>
            <person name="Boissinot M."/>
            <person name="Raymond F."/>
            <person name="Brodeur S."/>
            <person name="Corbeil J."/>
            <person name="Isabel S."/>
            <person name="Omar R.F."/>
            <person name="Bergeron M.G."/>
        </authorList>
    </citation>
    <scope>NUCLEOTIDE SEQUENCE [LARGE SCALE GENOMIC DNA]</scope>
    <source>
        <strain evidence="4 5">CCRI-19302</strain>
    </source>
</reference>
<proteinExistence type="predicted"/>
<comment type="caution">
    <text evidence="4">The sequence shown here is derived from an EMBL/GenBank/DDBJ whole genome shotgun (WGS) entry which is preliminary data.</text>
</comment>
<dbReference type="PANTHER" id="PTHR46558:SF11">
    <property type="entry name" value="HTH-TYPE TRANSCRIPTIONAL REGULATOR XRE"/>
    <property type="match status" value="1"/>
</dbReference>
<evidence type="ECO:0000259" key="2">
    <source>
        <dbReference type="PROSITE" id="PS50943"/>
    </source>
</evidence>
<reference evidence="4" key="3">
    <citation type="submission" date="2018-07" db="EMBL/GenBank/DDBJ databases">
        <authorList>
            <person name="Quirk P.G."/>
            <person name="Krulwich T.A."/>
        </authorList>
    </citation>
    <scope>NUCLEOTIDE SEQUENCE</scope>
    <source>
        <strain evidence="4">CCRI-19302</strain>
    </source>
</reference>
<dbReference type="InterPro" id="IPR010982">
    <property type="entry name" value="Lambda_DNA-bd_dom_sf"/>
</dbReference>
<dbReference type="CDD" id="cd00093">
    <property type="entry name" value="HTH_XRE"/>
    <property type="match status" value="1"/>
</dbReference>
<dbReference type="EMBL" id="NOKA02000012">
    <property type="protein sequence ID" value="RDY31643.1"/>
    <property type="molecule type" value="Genomic_DNA"/>
</dbReference>
<name>A0A255I6D5_9FIRM</name>
<evidence type="ECO:0000313" key="4">
    <source>
        <dbReference type="EMBL" id="RDY31643.1"/>
    </source>
</evidence>
<dbReference type="GO" id="GO:0003677">
    <property type="term" value="F:DNA binding"/>
    <property type="evidence" value="ECO:0007669"/>
    <property type="project" value="UniProtKB-KW"/>
</dbReference>
<dbReference type="RefSeq" id="WP_094378498.1">
    <property type="nucleotide sequence ID" value="NZ_NOKA02000012.1"/>
</dbReference>
<dbReference type="Proteomes" id="UP000247523">
    <property type="component" value="Unassembled WGS sequence"/>
</dbReference>
<dbReference type="Proteomes" id="UP000216411">
    <property type="component" value="Unassembled WGS sequence"/>
</dbReference>
<gene>
    <name evidence="3" type="ORF">C8E03_104204</name>
    <name evidence="4" type="ORF">CG710_008595</name>
</gene>
<protein>
    <submittedName>
        <fullName evidence="3 4">XRE family transcriptional regulator</fullName>
    </submittedName>
</protein>
<dbReference type="InterPro" id="IPR001387">
    <property type="entry name" value="Cro/C1-type_HTH"/>
</dbReference>
<dbReference type="PROSITE" id="PS50943">
    <property type="entry name" value="HTH_CROC1"/>
    <property type="match status" value="1"/>
</dbReference>
<evidence type="ECO:0000256" key="1">
    <source>
        <dbReference type="ARBA" id="ARBA00023125"/>
    </source>
</evidence>
<keyword evidence="5" id="KW-1185">Reference proteome</keyword>
<sequence>MEIGIKISQARREQGITQVELAEKMSVTRQTVSRWESGVAYPDIEKVVDIAEILHVSCDYLLMTDSNMRNEDPINENKGNLASFTSVTRLLTTLERKTVRMSFYDNEEDMDASNVICKVEGFEGNWIRVIIMKKKEERKKIIALSSILSFEIVDEEDS</sequence>
<evidence type="ECO:0000313" key="6">
    <source>
        <dbReference type="Proteomes" id="UP000247523"/>
    </source>
</evidence>
<keyword evidence="1 3" id="KW-0238">DNA-binding</keyword>
<dbReference type="Gene3D" id="1.10.260.40">
    <property type="entry name" value="lambda repressor-like DNA-binding domains"/>
    <property type="match status" value="1"/>
</dbReference>
<evidence type="ECO:0000313" key="5">
    <source>
        <dbReference type="Proteomes" id="UP000216411"/>
    </source>
</evidence>
<dbReference type="EMBL" id="QICS01000004">
    <property type="protein sequence ID" value="PXV91196.1"/>
    <property type="molecule type" value="Genomic_DNA"/>
</dbReference>
<organism evidence="4 5">
    <name type="scientific">Lachnotalea glycerini</name>
    <dbReference type="NCBI Taxonomy" id="1763509"/>
    <lineage>
        <taxon>Bacteria</taxon>
        <taxon>Bacillati</taxon>
        <taxon>Bacillota</taxon>
        <taxon>Clostridia</taxon>
        <taxon>Lachnospirales</taxon>
        <taxon>Lachnospiraceae</taxon>
        <taxon>Lachnotalea</taxon>
    </lineage>
</organism>
<dbReference type="PANTHER" id="PTHR46558">
    <property type="entry name" value="TRACRIPTIONAL REGULATORY PROTEIN-RELATED-RELATED"/>
    <property type="match status" value="1"/>
</dbReference>
<dbReference type="Pfam" id="PF01381">
    <property type="entry name" value="HTH_3"/>
    <property type="match status" value="1"/>
</dbReference>
<dbReference type="OrthoDB" id="9801008at2"/>